<keyword evidence="7" id="KW-0788">Thiol protease</keyword>
<keyword evidence="11" id="KW-1185">Reference proteome</keyword>
<comment type="similarity">
    <text evidence="2">Belongs to the peptidase C19 family.</text>
</comment>
<evidence type="ECO:0000256" key="6">
    <source>
        <dbReference type="ARBA" id="ARBA00022801"/>
    </source>
</evidence>
<evidence type="ECO:0000256" key="5">
    <source>
        <dbReference type="ARBA" id="ARBA00022786"/>
    </source>
</evidence>
<organism evidence="10 11">
    <name type="scientific">Malassezia cuniculi</name>
    <dbReference type="NCBI Taxonomy" id="948313"/>
    <lineage>
        <taxon>Eukaryota</taxon>
        <taxon>Fungi</taxon>
        <taxon>Dikarya</taxon>
        <taxon>Basidiomycota</taxon>
        <taxon>Ustilaginomycotina</taxon>
        <taxon>Malasseziomycetes</taxon>
        <taxon>Malasseziales</taxon>
        <taxon>Malasseziaceae</taxon>
        <taxon>Malassezia</taxon>
    </lineage>
</organism>
<dbReference type="SUPFAM" id="SSF54001">
    <property type="entry name" value="Cysteine proteinases"/>
    <property type="match status" value="1"/>
</dbReference>
<protein>
    <recommendedName>
        <fullName evidence="3">ubiquitinyl hydrolase 1</fullName>
        <ecNumber evidence="3">3.4.19.12</ecNumber>
    </recommendedName>
</protein>
<comment type="catalytic activity">
    <reaction evidence="1">
        <text>Thiol-dependent hydrolysis of ester, thioester, amide, peptide and isopeptide bonds formed by the C-terminal Gly of ubiquitin (a 76-residue protein attached to proteins as an intracellular targeting signal).</text>
        <dbReference type="EC" id="3.4.19.12"/>
    </reaction>
</comment>
<dbReference type="InterPro" id="IPR035927">
    <property type="entry name" value="DUSP-like_sf"/>
</dbReference>
<dbReference type="PANTHER" id="PTHR21646:SF24">
    <property type="entry name" value="UBIQUITIN CARBOXYL-TERMINAL HYDROLASE"/>
    <property type="match status" value="1"/>
</dbReference>
<dbReference type="Pfam" id="PF00443">
    <property type="entry name" value="UCH"/>
    <property type="match status" value="1"/>
</dbReference>
<dbReference type="GO" id="GO:0006508">
    <property type="term" value="P:proteolysis"/>
    <property type="evidence" value="ECO:0007669"/>
    <property type="project" value="UniProtKB-KW"/>
</dbReference>
<dbReference type="PANTHER" id="PTHR21646">
    <property type="entry name" value="UBIQUITIN CARBOXYL-TERMINAL HYDROLASE"/>
    <property type="match status" value="1"/>
</dbReference>
<dbReference type="EMBL" id="CP119879">
    <property type="protein sequence ID" value="WFD35402.1"/>
    <property type="molecule type" value="Genomic_DNA"/>
</dbReference>
<evidence type="ECO:0000256" key="1">
    <source>
        <dbReference type="ARBA" id="ARBA00000707"/>
    </source>
</evidence>
<dbReference type="AlphaFoldDB" id="A0AAF0EVF9"/>
<evidence type="ECO:0000256" key="8">
    <source>
        <dbReference type="SAM" id="MobiDB-lite"/>
    </source>
</evidence>
<dbReference type="InterPro" id="IPR050185">
    <property type="entry name" value="Ub_carboxyl-term_hydrolase"/>
</dbReference>
<dbReference type="GO" id="GO:0004843">
    <property type="term" value="F:cysteine-type deubiquitinase activity"/>
    <property type="evidence" value="ECO:0007669"/>
    <property type="project" value="UniProtKB-EC"/>
</dbReference>
<dbReference type="CDD" id="cd02674">
    <property type="entry name" value="Peptidase_C19R"/>
    <property type="match status" value="1"/>
</dbReference>
<dbReference type="GO" id="GO:0016579">
    <property type="term" value="P:protein deubiquitination"/>
    <property type="evidence" value="ECO:0007669"/>
    <property type="project" value="InterPro"/>
</dbReference>
<evidence type="ECO:0000256" key="4">
    <source>
        <dbReference type="ARBA" id="ARBA00022670"/>
    </source>
</evidence>
<dbReference type="InterPro" id="IPR018200">
    <property type="entry name" value="USP_CS"/>
</dbReference>
<dbReference type="PROSITE" id="PS50235">
    <property type="entry name" value="USP_3"/>
    <property type="match status" value="1"/>
</dbReference>
<reference evidence="10" key="1">
    <citation type="submission" date="2023-03" db="EMBL/GenBank/DDBJ databases">
        <title>Mating type loci evolution in Malassezia.</title>
        <authorList>
            <person name="Coelho M.A."/>
        </authorList>
    </citation>
    <scope>NUCLEOTIDE SEQUENCE</scope>
    <source>
        <strain evidence="10">CBS 11721</strain>
    </source>
</reference>
<evidence type="ECO:0000313" key="11">
    <source>
        <dbReference type="Proteomes" id="UP001219933"/>
    </source>
</evidence>
<evidence type="ECO:0000313" key="10">
    <source>
        <dbReference type="EMBL" id="WFD35402.1"/>
    </source>
</evidence>
<evidence type="ECO:0000256" key="2">
    <source>
        <dbReference type="ARBA" id="ARBA00009085"/>
    </source>
</evidence>
<dbReference type="SUPFAM" id="SSF143791">
    <property type="entry name" value="DUSP-like"/>
    <property type="match status" value="1"/>
</dbReference>
<name>A0AAF0EVF9_9BASI</name>
<accession>A0AAF0EVF9</accession>
<dbReference type="EC" id="3.4.19.12" evidence="3"/>
<evidence type="ECO:0000256" key="7">
    <source>
        <dbReference type="ARBA" id="ARBA00022807"/>
    </source>
</evidence>
<evidence type="ECO:0000256" key="3">
    <source>
        <dbReference type="ARBA" id="ARBA00012759"/>
    </source>
</evidence>
<proteinExistence type="inferred from homology"/>
<feature type="compositionally biased region" description="Low complexity" evidence="8">
    <location>
        <begin position="653"/>
        <end position="663"/>
    </location>
</feature>
<dbReference type="InterPro" id="IPR028889">
    <property type="entry name" value="USP"/>
</dbReference>
<evidence type="ECO:0000259" key="9">
    <source>
        <dbReference type="PROSITE" id="PS50235"/>
    </source>
</evidence>
<dbReference type="Proteomes" id="UP001219933">
    <property type="component" value="Chromosome 3"/>
</dbReference>
<dbReference type="PROSITE" id="PS00973">
    <property type="entry name" value="USP_2"/>
    <property type="match status" value="1"/>
</dbReference>
<keyword evidence="4" id="KW-0645">Protease</keyword>
<keyword evidence="5" id="KW-0833">Ubl conjugation pathway</keyword>
<feature type="region of interest" description="Disordered" evidence="8">
    <location>
        <begin position="947"/>
        <end position="1018"/>
    </location>
</feature>
<dbReference type="Gene3D" id="3.90.70.10">
    <property type="entry name" value="Cysteine proteinases"/>
    <property type="match status" value="2"/>
</dbReference>
<keyword evidence="6 10" id="KW-0378">Hydrolase</keyword>
<dbReference type="InterPro" id="IPR038765">
    <property type="entry name" value="Papain-like_cys_pep_sf"/>
</dbReference>
<feature type="domain" description="USP" evidence="9">
    <location>
        <begin position="252"/>
        <end position="942"/>
    </location>
</feature>
<dbReference type="Gene3D" id="3.30.2230.10">
    <property type="entry name" value="DUSP-like"/>
    <property type="match status" value="1"/>
</dbReference>
<sequence>MSSPDTADATADVLTSTLQLDDAASRKTQLNKWCAEPLAEGCTWYAVPKLWIDAWVDAQTTGALDTTSIADDGALRTDANYVLVPEHAWTALTAHTEVVGPTLALPVIPACGTQPAFVETQLPVFSISRLVGSATPAPGTPTQISMSASATVAQLKARIRALRLVMPTTAESDCRLLRISSDISRAALTPAQLSNTSVSVIDAGEERVYRPDAPLYSLGLAISTSLAIDVRVGGSWLWGSTKRDSARARGTRGLMNLGNTCFMNSALQCLSNTPELQQYFFSGAYASELNKTNPLGMGGAIAGAYGRLVHQLWAAASGAVVPRDFKMALARFAPQFTGYAQQDSQELLAFLLDGLHEDLNRIAKKPYIETPDWEGGSAGDMLRFASKQWDLYKARNDSVIVDLFQGQYRSTLVCPVCSKISIKFDPFMYLTLPIPNTRKWRGRVHVVPRDGPIVQADIQLPATASVAQLRERAASLARVPAENLVIGEVWSHRAYRWIADYENVHDISAGDHIYLWDTGAPFTLPRPLKALDGMHRGLFARMHRAVPDVESSHEPPAKGDATVPVYSSIAPVSGSFRRMFGDAFGLPLFVTIPADRVSDAQYCMDAVAREFIRFSRNPADSVEEFYARAEKAKEAAAEEANQDAGAADEHAAPENNAPSSSAPFTLRFAPQAADEPIARGDDATEQSTEDLNERITRLGAHSEWPVLYTGCSLMCSWDAAVAHALFDAVPSSHAWGPVEATQDDDFQRGTADVKRRGAPARLTLDECLDEFTREEQLGENDPWYCPECREFRQATKKFDLWKVPDILVVHLKRFAAGRMTRDKLDTYVDFPLQGLDLSGRVESAATFERAKTDPARPSDPKLDRFDVVHDTHDDEVMSDKPIYDLYAVDNHFGGLGGGHYTAFARNAEDRQWYNYDDSSVRPVSNPESVKSSAAYLLFYRRRTTRPIGGKSRDRIKEAASGPPHEPPSPLTPEEAAPAYSDLESEPDWGSGPGQYLRGVPLPSSDSEDEASVADALAL</sequence>
<dbReference type="InterPro" id="IPR001394">
    <property type="entry name" value="Peptidase_C19_UCH"/>
</dbReference>
<dbReference type="PROSITE" id="PS00972">
    <property type="entry name" value="USP_1"/>
    <property type="match status" value="1"/>
</dbReference>
<feature type="region of interest" description="Disordered" evidence="8">
    <location>
        <begin position="633"/>
        <end position="663"/>
    </location>
</feature>
<gene>
    <name evidence="10" type="ORF">MCUN1_002256</name>
</gene>